<keyword evidence="8" id="KW-1185">Reference proteome</keyword>
<evidence type="ECO:0000256" key="3">
    <source>
        <dbReference type="ARBA" id="ARBA00023027"/>
    </source>
</evidence>
<dbReference type="PANTHER" id="PTHR43333">
    <property type="entry name" value="2-HACID_DH_C DOMAIN-CONTAINING PROTEIN"/>
    <property type="match status" value="1"/>
</dbReference>
<evidence type="ECO:0000256" key="1">
    <source>
        <dbReference type="ARBA" id="ARBA00005854"/>
    </source>
</evidence>
<evidence type="ECO:0000313" key="7">
    <source>
        <dbReference type="EMBL" id="MFC4306282.1"/>
    </source>
</evidence>
<comment type="caution">
    <text evidence="7">The sequence shown here is derived from an EMBL/GenBank/DDBJ whole genome shotgun (WGS) entry which is preliminary data.</text>
</comment>
<sequence>MNTLLLLCKLNADTMERMRKLLPDWTIVSESETPIAEEHYRNARIVVGWNSAMEGALDSAVQLRWVQNNSAGVDHMPLGKLKDRGVLLTSAGGIHPTPMAETFFAMLLAFSRNLHLAIRRQTRREWKLTKPDVRLVGSTIGIIGAGTIGTEIARLSRAFGMSALGVRRSARANEEFDEMHGIEQLDNVLSRCDFVVNVLPYTDETHHLFNAARFASMKPGALFFNFGRGASVDTPALVAALTEGTIAGAGLDVYETEPLPSDHPLWGLDNVIMTPHMGGWTSRFKEQFSELFIANLEHYLAYGRPARNLIDYDRSY</sequence>
<dbReference type="InterPro" id="IPR006139">
    <property type="entry name" value="D-isomer_2_OHA_DH_cat_dom"/>
</dbReference>
<comment type="similarity">
    <text evidence="1 4">Belongs to the D-isomer specific 2-hydroxyacid dehydrogenase family.</text>
</comment>
<feature type="domain" description="D-isomer specific 2-hydroxyacid dehydrogenase catalytic" evidence="5">
    <location>
        <begin position="9"/>
        <end position="306"/>
    </location>
</feature>
<feature type="domain" description="D-isomer specific 2-hydroxyacid dehydrogenase NAD-binding" evidence="6">
    <location>
        <begin position="104"/>
        <end position="278"/>
    </location>
</feature>
<evidence type="ECO:0000259" key="5">
    <source>
        <dbReference type="Pfam" id="PF00389"/>
    </source>
</evidence>
<keyword evidence="2 4" id="KW-0560">Oxidoreductase</keyword>
<reference evidence="8" key="1">
    <citation type="journal article" date="2019" name="Int. J. Syst. Evol. Microbiol.">
        <title>The Global Catalogue of Microorganisms (GCM) 10K type strain sequencing project: providing services to taxonomists for standard genome sequencing and annotation.</title>
        <authorList>
            <consortium name="The Broad Institute Genomics Platform"/>
            <consortium name="The Broad Institute Genome Sequencing Center for Infectious Disease"/>
            <person name="Wu L."/>
            <person name="Ma J."/>
        </authorList>
    </citation>
    <scope>NUCLEOTIDE SEQUENCE [LARGE SCALE GENOMIC DNA]</scope>
    <source>
        <strain evidence="8">CGMCC 4.1641</strain>
    </source>
</reference>
<dbReference type="EMBL" id="JBHSED010000058">
    <property type="protein sequence ID" value="MFC4306282.1"/>
    <property type="molecule type" value="Genomic_DNA"/>
</dbReference>
<organism evidence="7 8">
    <name type="scientific">Cohnella boryungensis</name>
    <dbReference type="NCBI Taxonomy" id="768479"/>
    <lineage>
        <taxon>Bacteria</taxon>
        <taxon>Bacillati</taxon>
        <taxon>Bacillota</taxon>
        <taxon>Bacilli</taxon>
        <taxon>Bacillales</taxon>
        <taxon>Paenibacillaceae</taxon>
        <taxon>Cohnella</taxon>
    </lineage>
</organism>
<accession>A0ABV8SHD5</accession>
<dbReference type="InterPro" id="IPR036291">
    <property type="entry name" value="NAD(P)-bd_dom_sf"/>
</dbReference>
<dbReference type="CDD" id="cd05300">
    <property type="entry name" value="2-Hacid_dh_1"/>
    <property type="match status" value="1"/>
</dbReference>
<dbReference type="SUPFAM" id="SSF51735">
    <property type="entry name" value="NAD(P)-binding Rossmann-fold domains"/>
    <property type="match status" value="1"/>
</dbReference>
<keyword evidence="3" id="KW-0520">NAD</keyword>
<evidence type="ECO:0000259" key="6">
    <source>
        <dbReference type="Pfam" id="PF02826"/>
    </source>
</evidence>
<dbReference type="PANTHER" id="PTHR43333:SF1">
    <property type="entry name" value="D-ISOMER SPECIFIC 2-HYDROXYACID DEHYDROGENASE NAD-BINDING DOMAIN-CONTAINING PROTEIN"/>
    <property type="match status" value="1"/>
</dbReference>
<dbReference type="RefSeq" id="WP_204601649.1">
    <property type="nucleotide sequence ID" value="NZ_JBHSED010000058.1"/>
</dbReference>
<dbReference type="Pfam" id="PF02826">
    <property type="entry name" value="2-Hacid_dh_C"/>
    <property type="match status" value="1"/>
</dbReference>
<dbReference type="SUPFAM" id="SSF52283">
    <property type="entry name" value="Formate/glycerate dehydrogenase catalytic domain-like"/>
    <property type="match status" value="1"/>
</dbReference>
<gene>
    <name evidence="7" type="ORF">ACFO1S_22920</name>
</gene>
<proteinExistence type="inferred from homology"/>
<evidence type="ECO:0000313" key="8">
    <source>
        <dbReference type="Proteomes" id="UP001595755"/>
    </source>
</evidence>
<evidence type="ECO:0000256" key="4">
    <source>
        <dbReference type="RuleBase" id="RU003719"/>
    </source>
</evidence>
<dbReference type="Gene3D" id="3.40.50.720">
    <property type="entry name" value="NAD(P)-binding Rossmann-like Domain"/>
    <property type="match status" value="2"/>
</dbReference>
<dbReference type="Pfam" id="PF00389">
    <property type="entry name" value="2-Hacid_dh"/>
    <property type="match status" value="1"/>
</dbReference>
<dbReference type="InterPro" id="IPR006140">
    <property type="entry name" value="D-isomer_DH_NAD-bd"/>
</dbReference>
<name>A0ABV8SHD5_9BACL</name>
<dbReference type="Proteomes" id="UP001595755">
    <property type="component" value="Unassembled WGS sequence"/>
</dbReference>
<protein>
    <submittedName>
        <fullName evidence="7">D-2-hydroxyacid dehydrogenase</fullName>
    </submittedName>
</protein>
<evidence type="ECO:0000256" key="2">
    <source>
        <dbReference type="ARBA" id="ARBA00023002"/>
    </source>
</evidence>